<comment type="caution">
    <text evidence="1">The sequence shown here is derived from an EMBL/GenBank/DDBJ whole genome shotgun (WGS) entry which is preliminary data.</text>
</comment>
<evidence type="ECO:0008006" key="3">
    <source>
        <dbReference type="Google" id="ProtNLM"/>
    </source>
</evidence>
<dbReference type="PANTHER" id="PTHR47271:SF2">
    <property type="entry name" value="ARGININE DEIMINASE"/>
    <property type="match status" value="1"/>
</dbReference>
<sequence>MTINLEYTDKVTRHTCENEFGELKKVIVCPPTHMSITEVINETQKHFLEDNIDETLATKQHRNFVQAMMANGVDVYSLPPSEEYPEQVFTRDIGFTLGDTVFVSNMGSDIRSGEETILKSWLDEQHLSYTPFSGYSVEGGDIIIDRDIVYIGISGRTSKKALEHISQSLSEYTVQPIPIDKSYLHLDCVFNVISPTEALVFSPALREEELNFLSKRYELIEVSKEEQFTMGTNVLSIGNKKIFSLPCNKQVNEQLRNRGYDVVEVDISEIIKSGGSFRCCTLPLLRGGI</sequence>
<dbReference type="GO" id="GO:0019546">
    <property type="term" value="P:L-arginine deiminase pathway"/>
    <property type="evidence" value="ECO:0007669"/>
    <property type="project" value="TreeGrafter"/>
</dbReference>
<dbReference type="PANTHER" id="PTHR47271">
    <property type="entry name" value="ARGININE DEIMINASE"/>
    <property type="match status" value="1"/>
</dbReference>
<dbReference type="Proteomes" id="UP000324517">
    <property type="component" value="Unassembled WGS sequence"/>
</dbReference>
<evidence type="ECO:0000313" key="2">
    <source>
        <dbReference type="Proteomes" id="UP000324517"/>
    </source>
</evidence>
<accession>A0A5D4TCS6</accession>
<dbReference type="SUPFAM" id="SSF55909">
    <property type="entry name" value="Pentein"/>
    <property type="match status" value="1"/>
</dbReference>
<dbReference type="Gene3D" id="3.75.10.10">
    <property type="entry name" value="L-arginine/glycine Amidinotransferase, Chain A"/>
    <property type="match status" value="1"/>
</dbReference>
<reference evidence="1 2" key="1">
    <citation type="submission" date="2019-08" db="EMBL/GenBank/DDBJ databases">
        <title>Bacillus genomes from the desert of Cuatro Cienegas, Coahuila.</title>
        <authorList>
            <person name="Olmedo-Alvarez G."/>
        </authorList>
    </citation>
    <scope>NUCLEOTIDE SEQUENCE [LARGE SCALE GENOMIC DNA]</scope>
    <source>
        <strain evidence="1 2">CH98b_3T</strain>
    </source>
</reference>
<protein>
    <recommendedName>
        <fullName evidence="3">N-Dimethylarginine dimethylaminohydrolase</fullName>
    </recommendedName>
</protein>
<dbReference type="AlphaFoldDB" id="A0A5D4TCS6"/>
<dbReference type="OrthoDB" id="9814070at2"/>
<dbReference type="GO" id="GO:0016990">
    <property type="term" value="F:arginine deiminase activity"/>
    <property type="evidence" value="ECO:0007669"/>
    <property type="project" value="TreeGrafter"/>
</dbReference>
<dbReference type="RefSeq" id="WP_148978995.1">
    <property type="nucleotide sequence ID" value="NZ_JBNIKO010000002.1"/>
</dbReference>
<proteinExistence type="predicted"/>
<name>A0A5D4TCS6_9BACI</name>
<gene>
    <name evidence="1" type="ORF">FZC75_08505</name>
</gene>
<dbReference type="EMBL" id="VTET01000003">
    <property type="protein sequence ID" value="TYS73085.1"/>
    <property type="molecule type" value="Genomic_DNA"/>
</dbReference>
<dbReference type="Pfam" id="PF19420">
    <property type="entry name" value="DDAH_eukar"/>
    <property type="match status" value="1"/>
</dbReference>
<evidence type="ECO:0000313" key="1">
    <source>
        <dbReference type="EMBL" id="TYS73085.1"/>
    </source>
</evidence>
<organism evidence="1 2">
    <name type="scientific">Sutcliffiella horikoshii</name>
    <dbReference type="NCBI Taxonomy" id="79883"/>
    <lineage>
        <taxon>Bacteria</taxon>
        <taxon>Bacillati</taxon>
        <taxon>Bacillota</taxon>
        <taxon>Bacilli</taxon>
        <taxon>Bacillales</taxon>
        <taxon>Bacillaceae</taxon>
        <taxon>Sutcliffiella</taxon>
    </lineage>
</organism>